<gene>
    <name evidence="1" type="ORF">EV193_104138</name>
</gene>
<proteinExistence type="predicted"/>
<dbReference type="SUPFAM" id="SSF55961">
    <property type="entry name" value="Bet v1-like"/>
    <property type="match status" value="1"/>
</dbReference>
<dbReference type="Proteomes" id="UP000294257">
    <property type="component" value="Unassembled WGS sequence"/>
</dbReference>
<evidence type="ECO:0000313" key="1">
    <source>
        <dbReference type="EMBL" id="RZS38927.1"/>
    </source>
</evidence>
<comment type="caution">
    <text evidence="1">The sequence shown here is derived from an EMBL/GenBank/DDBJ whole genome shotgun (WGS) entry which is preliminary data.</text>
</comment>
<evidence type="ECO:0008006" key="3">
    <source>
        <dbReference type="Google" id="ProtNLM"/>
    </source>
</evidence>
<accession>A0A4Q7KR54</accession>
<protein>
    <recommendedName>
        <fullName evidence="3">Polyketide cyclase/dehydrase/lipid transport protein</fullName>
    </recommendedName>
</protein>
<dbReference type="EMBL" id="SGWQ01000004">
    <property type="protein sequence ID" value="RZS38927.1"/>
    <property type="molecule type" value="Genomic_DNA"/>
</dbReference>
<sequence>MRPMFEVDGVVRAPLSEVTDLVLTVHAQAVQPDGYQVHVDVDRDRRTLGVQGNWWYRGEYRLEPDPAGTRIVYSVFNVAKRGRALVPLANKLFIGYRESMRRALAEMIRDLERKLA</sequence>
<keyword evidence="2" id="KW-1185">Reference proteome</keyword>
<organism evidence="1 2">
    <name type="scientific">Herbihabitans rhizosphaerae</name>
    <dbReference type="NCBI Taxonomy" id="1872711"/>
    <lineage>
        <taxon>Bacteria</taxon>
        <taxon>Bacillati</taxon>
        <taxon>Actinomycetota</taxon>
        <taxon>Actinomycetes</taxon>
        <taxon>Pseudonocardiales</taxon>
        <taxon>Pseudonocardiaceae</taxon>
        <taxon>Herbihabitans</taxon>
    </lineage>
</organism>
<dbReference type="AlphaFoldDB" id="A0A4Q7KR54"/>
<dbReference type="RefSeq" id="WP_242613370.1">
    <property type="nucleotide sequence ID" value="NZ_SGWQ01000004.1"/>
</dbReference>
<reference evidence="1 2" key="1">
    <citation type="submission" date="2019-02" db="EMBL/GenBank/DDBJ databases">
        <title>Genomic Encyclopedia of Type Strains, Phase IV (KMG-IV): sequencing the most valuable type-strain genomes for metagenomic binning, comparative biology and taxonomic classification.</title>
        <authorList>
            <person name="Goeker M."/>
        </authorList>
    </citation>
    <scope>NUCLEOTIDE SEQUENCE [LARGE SCALE GENOMIC DNA]</scope>
    <source>
        <strain evidence="1 2">DSM 101727</strain>
    </source>
</reference>
<name>A0A4Q7KR54_9PSEU</name>
<evidence type="ECO:0000313" key="2">
    <source>
        <dbReference type="Proteomes" id="UP000294257"/>
    </source>
</evidence>